<dbReference type="InterPro" id="IPR008828">
    <property type="entry name" value="Sin1/Avo1"/>
</dbReference>
<dbReference type="GO" id="GO:0005546">
    <property type="term" value="F:phosphatidylinositol-4,5-bisphosphate binding"/>
    <property type="evidence" value="ECO:0007669"/>
    <property type="project" value="TreeGrafter"/>
</dbReference>
<evidence type="ECO:0000313" key="3">
    <source>
        <dbReference type="EMBL" id="KRX05532.1"/>
    </source>
</evidence>
<dbReference type="GO" id="GO:0038203">
    <property type="term" value="P:TORC2 signaling"/>
    <property type="evidence" value="ECO:0007669"/>
    <property type="project" value="TreeGrafter"/>
</dbReference>
<dbReference type="Proteomes" id="UP000054937">
    <property type="component" value="Unassembled WGS sequence"/>
</dbReference>
<feature type="compositionally biased region" description="Low complexity" evidence="1">
    <location>
        <begin position="45"/>
        <end position="125"/>
    </location>
</feature>
<feature type="compositionally biased region" description="Basic and acidic residues" evidence="1">
    <location>
        <begin position="126"/>
        <end position="140"/>
    </location>
</feature>
<feature type="compositionally biased region" description="Polar residues" evidence="1">
    <location>
        <begin position="243"/>
        <end position="269"/>
    </location>
</feature>
<comment type="caution">
    <text evidence="3">The sequence shown here is derived from an EMBL/GenBank/DDBJ whole genome shotgun (WGS) entry which is preliminary data.</text>
</comment>
<dbReference type="GO" id="GO:0031932">
    <property type="term" value="C:TORC2 complex"/>
    <property type="evidence" value="ECO:0007669"/>
    <property type="project" value="InterPro"/>
</dbReference>
<dbReference type="EMBL" id="LDAU01000106">
    <property type="protein sequence ID" value="KRX05532.1"/>
    <property type="molecule type" value="Genomic_DNA"/>
</dbReference>
<evidence type="ECO:0000256" key="1">
    <source>
        <dbReference type="SAM" id="MobiDB-lite"/>
    </source>
</evidence>
<dbReference type="GO" id="GO:0005737">
    <property type="term" value="C:cytoplasm"/>
    <property type="evidence" value="ECO:0007669"/>
    <property type="project" value="TreeGrafter"/>
</dbReference>
<dbReference type="OrthoDB" id="313535at2759"/>
<dbReference type="PANTHER" id="PTHR13335:SF1">
    <property type="entry name" value="TARGET OF RAPAMYCIN COMPLEX 2 SUBUNIT MAPKAP1"/>
    <property type="match status" value="1"/>
</dbReference>
<evidence type="ECO:0000313" key="4">
    <source>
        <dbReference type="Proteomes" id="UP000054937"/>
    </source>
</evidence>
<dbReference type="AlphaFoldDB" id="A0A0V0QT93"/>
<dbReference type="GO" id="GO:0005886">
    <property type="term" value="C:plasma membrane"/>
    <property type="evidence" value="ECO:0007669"/>
    <property type="project" value="TreeGrafter"/>
</dbReference>
<feature type="compositionally biased region" description="Acidic residues" evidence="1">
    <location>
        <begin position="164"/>
        <end position="196"/>
    </location>
</feature>
<accession>A0A0V0QT93</accession>
<dbReference type="PANTHER" id="PTHR13335">
    <property type="entry name" value="TARGET OF RAPAMYCIN COMPLEX 2 SUBUNIT MAPKAP1"/>
    <property type="match status" value="1"/>
</dbReference>
<keyword evidence="4" id="KW-1185">Reference proteome</keyword>
<dbReference type="InterPro" id="IPR031313">
    <property type="entry name" value="Sin1_PH_dom"/>
</dbReference>
<organism evidence="3 4">
    <name type="scientific">Pseudocohnilembus persalinus</name>
    <name type="common">Ciliate</name>
    <dbReference type="NCBI Taxonomy" id="266149"/>
    <lineage>
        <taxon>Eukaryota</taxon>
        <taxon>Sar</taxon>
        <taxon>Alveolata</taxon>
        <taxon>Ciliophora</taxon>
        <taxon>Intramacronucleata</taxon>
        <taxon>Oligohymenophorea</taxon>
        <taxon>Scuticociliatia</taxon>
        <taxon>Philasterida</taxon>
        <taxon>Pseudocohnilembidae</taxon>
        <taxon>Pseudocohnilembus</taxon>
    </lineage>
</organism>
<dbReference type="OMA" id="FEFKAEM"/>
<dbReference type="InParanoid" id="A0A0V0QT93"/>
<evidence type="ECO:0000259" key="2">
    <source>
        <dbReference type="Pfam" id="PF16979"/>
    </source>
</evidence>
<name>A0A0V0QT93_PSEPJ</name>
<feature type="compositionally biased region" description="Low complexity" evidence="1">
    <location>
        <begin position="197"/>
        <end position="215"/>
    </location>
</feature>
<proteinExistence type="predicted"/>
<feature type="region of interest" description="Disordered" evidence="1">
    <location>
        <begin position="160"/>
        <end position="269"/>
    </location>
</feature>
<protein>
    <recommendedName>
        <fullName evidence="2">SIN1-type PH domain-containing protein</fullName>
    </recommendedName>
</protein>
<feature type="domain" description="SIN1-type PH" evidence="2">
    <location>
        <begin position="528"/>
        <end position="636"/>
    </location>
</feature>
<sequence>MSEVNTLAEKQLEKENINFANESKQRHKQSLSNKQRSFKKKSETLSDNNNSSNNINILNLSSTQNSQLSTQQQDSILKNISNNSEKQKQQQLKQNEQQEELQSQQTQLRQKKSSQASTQQKQKSSLKNEKEREKQRISKKQIQEDVKNIINTYAKNCLGATGFTDEDEQEDDDESDSDIEDDDEFFDDDDEYDNMEQVENQQEQQQKQQENSQQRNVDKDGDDEQQDDSLKQQSVFEKKSLQPIKQNKRSLFSTNLSQGRSQSAVQKSNFKQINNPNMRKIKVFLLGTPKFLNVFVLRTIKIKELIDIIIQEYKDNKDLDQNLLKYPEYPQAYELRILDDGDGYEPDLSIPPNSDLNTNISVLEDTVVFMQNESFQSPNRSSVAQSFIPQEFEKIEMSKKTQIFQVEIIDDNFKSMIAAQQNDTIEDIFKQLQKKNPKISSKSYIPKAYDKNNQLQELDVSYPVNLLTNNTIQLHRRNFADNPIEDIGQCQSFVQGLIQEQISNTYNNHGSFEQSDNQGPLNIIQASKYEEFPVIKINKRGKRQDRTLGINQYKIFNMSSKLVNGQNPGFMDSLFKSKSVKRQERLISEVMNITYMQPKSVHMLVKDGNSTKKLNFEAKSGTDAKKIVNKIQYLMEQNAKQQM</sequence>
<reference evidence="3 4" key="1">
    <citation type="journal article" date="2015" name="Sci. Rep.">
        <title>Genome of the facultative scuticociliatosis pathogen Pseudocohnilembus persalinus provides insight into its virulence through horizontal gene transfer.</title>
        <authorList>
            <person name="Xiong J."/>
            <person name="Wang G."/>
            <person name="Cheng J."/>
            <person name="Tian M."/>
            <person name="Pan X."/>
            <person name="Warren A."/>
            <person name="Jiang C."/>
            <person name="Yuan D."/>
            <person name="Miao W."/>
        </authorList>
    </citation>
    <scope>NUCLEOTIDE SEQUENCE [LARGE SCALE GENOMIC DNA]</scope>
    <source>
        <strain evidence="3">36N120E</strain>
    </source>
</reference>
<dbReference type="Pfam" id="PF16979">
    <property type="entry name" value="SIN1_PH"/>
    <property type="match status" value="1"/>
</dbReference>
<gene>
    <name evidence="3" type="ORF">PPERSA_12710</name>
</gene>
<feature type="region of interest" description="Disordered" evidence="1">
    <location>
        <begin position="15"/>
        <end position="140"/>
    </location>
</feature>